<dbReference type="SUPFAM" id="SSF53850">
    <property type="entry name" value="Periplasmic binding protein-like II"/>
    <property type="match status" value="1"/>
</dbReference>
<keyword evidence="11" id="KW-1185">Reference proteome</keyword>
<dbReference type="InterPro" id="IPR001320">
    <property type="entry name" value="Iontro_rcpt_C"/>
</dbReference>
<evidence type="ECO:0000256" key="7">
    <source>
        <dbReference type="SAM" id="SignalP"/>
    </source>
</evidence>
<reference evidence="10 11" key="1">
    <citation type="submission" date="2022-08" db="EMBL/GenBank/DDBJ databases">
        <title>Lysinibacillus sequencing.</title>
        <authorList>
            <person name="Dunlap C."/>
        </authorList>
    </citation>
    <scope>NUCLEOTIDE SEQUENCE [LARGE SCALE GENOMIC DNA]</scope>
    <source>
        <strain evidence="10 11">PB211</strain>
    </source>
</reference>
<evidence type="ECO:0000313" key="10">
    <source>
        <dbReference type="EMBL" id="MCS1395333.1"/>
    </source>
</evidence>
<feature type="chain" id="PRO_5046349669" evidence="7">
    <location>
        <begin position="19"/>
        <end position="263"/>
    </location>
</feature>
<dbReference type="SMART" id="SM00062">
    <property type="entry name" value="PBPb"/>
    <property type="match status" value="1"/>
</dbReference>
<keyword evidence="4" id="KW-0564">Palmitate</keyword>
<dbReference type="PROSITE" id="PS01039">
    <property type="entry name" value="SBP_BACTERIAL_3"/>
    <property type="match status" value="1"/>
</dbReference>
<evidence type="ECO:0000256" key="1">
    <source>
        <dbReference type="ARBA" id="ARBA00004196"/>
    </source>
</evidence>
<dbReference type="Pfam" id="PF00497">
    <property type="entry name" value="SBP_bac_3"/>
    <property type="match status" value="1"/>
</dbReference>
<evidence type="ECO:0000256" key="2">
    <source>
        <dbReference type="ARBA" id="ARBA00010333"/>
    </source>
</evidence>
<feature type="signal peptide" evidence="7">
    <location>
        <begin position="1"/>
        <end position="18"/>
    </location>
</feature>
<dbReference type="Gene3D" id="3.40.190.10">
    <property type="entry name" value="Periplasmic binding protein-like II"/>
    <property type="match status" value="2"/>
</dbReference>
<evidence type="ECO:0000256" key="3">
    <source>
        <dbReference type="ARBA" id="ARBA00022729"/>
    </source>
</evidence>
<keyword evidence="5" id="KW-0449">Lipoprotein</keyword>
<keyword evidence="3 7" id="KW-0732">Signal</keyword>
<comment type="subcellular location">
    <subcellularLocation>
        <location evidence="1">Cell envelope</location>
    </subcellularLocation>
</comment>
<dbReference type="PANTHER" id="PTHR35936">
    <property type="entry name" value="MEMBRANE-BOUND LYTIC MUREIN TRANSGLYCOSYLASE F"/>
    <property type="match status" value="1"/>
</dbReference>
<evidence type="ECO:0000256" key="4">
    <source>
        <dbReference type="ARBA" id="ARBA00023139"/>
    </source>
</evidence>
<evidence type="ECO:0000313" key="11">
    <source>
        <dbReference type="Proteomes" id="UP001525021"/>
    </source>
</evidence>
<organism evidence="10 11">
    <name type="scientific">Lysinibacillus pinottii</name>
    <dbReference type="NCBI Taxonomy" id="2973932"/>
    <lineage>
        <taxon>Bacteria</taxon>
        <taxon>Bacillati</taxon>
        <taxon>Bacillota</taxon>
        <taxon>Bacilli</taxon>
        <taxon>Bacillales</taxon>
        <taxon>Bacillaceae</taxon>
        <taxon>Lysinibacillus</taxon>
    </lineage>
</organism>
<evidence type="ECO:0000256" key="5">
    <source>
        <dbReference type="ARBA" id="ARBA00023288"/>
    </source>
</evidence>
<dbReference type="EMBL" id="JANTOO010000006">
    <property type="protein sequence ID" value="MCS1395333.1"/>
    <property type="molecule type" value="Genomic_DNA"/>
</dbReference>
<evidence type="ECO:0000259" key="9">
    <source>
        <dbReference type="SMART" id="SM00079"/>
    </source>
</evidence>
<name>A0ABT2DKA5_9BACI</name>
<dbReference type="InterPro" id="IPR018313">
    <property type="entry name" value="SBP_3_CS"/>
</dbReference>
<dbReference type="PANTHER" id="PTHR35936:SF17">
    <property type="entry name" value="ARGININE-BINDING EXTRACELLULAR PROTEIN ARTP"/>
    <property type="match status" value="1"/>
</dbReference>
<dbReference type="Proteomes" id="UP001525021">
    <property type="component" value="Unassembled WGS sequence"/>
</dbReference>
<evidence type="ECO:0000256" key="6">
    <source>
        <dbReference type="RuleBase" id="RU003744"/>
    </source>
</evidence>
<gene>
    <name evidence="10" type="ORF">NXZ79_04670</name>
</gene>
<comment type="caution">
    <text evidence="10">The sequence shown here is derived from an EMBL/GenBank/DDBJ whole genome shotgun (WGS) entry which is preliminary data.</text>
</comment>
<sequence>MKNKLFMMILVLAIGVLAACGAKEDDANNSNADSSTDKQVLKVGTSADYAPFEYVDAAKGEEIIGFDIDLIKLVGEKIGVDMQVQDMDFNSLVPALQAGKIDVVISGMTPNPEREKVVDFSDQYNETEQVIIVKKDSGIKKEADLAGKKVGVQTASIQENLGNEIAKKVDVSVEGRTRIPEIIQDMMSKRLDAGILEGGVAKGYLKTNDQLAAFPVEEQPEDFKAIAVPKGSNLKEKINKALKELAEEGKIQELEEKWLEKVE</sequence>
<dbReference type="PROSITE" id="PS51257">
    <property type="entry name" value="PROKAR_LIPOPROTEIN"/>
    <property type="match status" value="1"/>
</dbReference>
<dbReference type="SMART" id="SM00079">
    <property type="entry name" value="PBPe"/>
    <property type="match status" value="1"/>
</dbReference>
<feature type="domain" description="Solute-binding protein family 3/N-terminal" evidence="8">
    <location>
        <begin position="40"/>
        <end position="262"/>
    </location>
</feature>
<accession>A0ABT2DKA5</accession>
<dbReference type="InterPro" id="IPR001638">
    <property type="entry name" value="Solute-binding_3/MltF_N"/>
</dbReference>
<proteinExistence type="inferred from homology"/>
<protein>
    <submittedName>
        <fullName evidence="10">Transporter substrate-binding domain-containing protein</fullName>
    </submittedName>
</protein>
<evidence type="ECO:0000259" key="8">
    <source>
        <dbReference type="SMART" id="SM00062"/>
    </source>
</evidence>
<comment type="similarity">
    <text evidence="2 6">Belongs to the bacterial solute-binding protein 3 family.</text>
</comment>
<feature type="domain" description="Ionotropic glutamate receptor C-terminal" evidence="9">
    <location>
        <begin position="40"/>
        <end position="261"/>
    </location>
</feature>
<dbReference type="RefSeq" id="WP_012292442.1">
    <property type="nucleotide sequence ID" value="NZ_JANTOO010000006.1"/>
</dbReference>